<protein>
    <submittedName>
        <fullName evidence="1">Uncharacterized protein</fullName>
    </submittedName>
</protein>
<name>A0A8D8XNB7_9HEMI</name>
<organism evidence="1">
    <name type="scientific">Cacopsylla melanoneura</name>
    <dbReference type="NCBI Taxonomy" id="428564"/>
    <lineage>
        <taxon>Eukaryota</taxon>
        <taxon>Metazoa</taxon>
        <taxon>Ecdysozoa</taxon>
        <taxon>Arthropoda</taxon>
        <taxon>Hexapoda</taxon>
        <taxon>Insecta</taxon>
        <taxon>Pterygota</taxon>
        <taxon>Neoptera</taxon>
        <taxon>Paraneoptera</taxon>
        <taxon>Hemiptera</taxon>
        <taxon>Sternorrhyncha</taxon>
        <taxon>Psylloidea</taxon>
        <taxon>Psyllidae</taxon>
        <taxon>Psyllinae</taxon>
        <taxon>Cacopsylla</taxon>
    </lineage>
</organism>
<dbReference type="EMBL" id="HBUF01340980">
    <property type="protein sequence ID" value="CAG6703388.1"/>
    <property type="molecule type" value="Transcribed_RNA"/>
</dbReference>
<dbReference type="EMBL" id="HBUF01340981">
    <property type="protein sequence ID" value="CAG6703393.1"/>
    <property type="molecule type" value="Transcribed_RNA"/>
</dbReference>
<reference evidence="1" key="1">
    <citation type="submission" date="2021-05" db="EMBL/GenBank/DDBJ databases">
        <authorList>
            <person name="Alioto T."/>
            <person name="Alioto T."/>
            <person name="Gomez Garrido J."/>
        </authorList>
    </citation>
    <scope>NUCLEOTIDE SEQUENCE</scope>
</reference>
<dbReference type="EMBL" id="HBUF01340979">
    <property type="protein sequence ID" value="CAG6703384.1"/>
    <property type="molecule type" value="Transcribed_RNA"/>
</dbReference>
<accession>A0A8D8XNB7</accession>
<evidence type="ECO:0000313" key="1">
    <source>
        <dbReference type="EMBL" id="CAG6703393.1"/>
    </source>
</evidence>
<dbReference type="EMBL" id="HBUF01340978">
    <property type="protein sequence ID" value="CAG6703379.1"/>
    <property type="molecule type" value="Transcribed_RNA"/>
</dbReference>
<proteinExistence type="predicted"/>
<dbReference type="AlphaFoldDB" id="A0A8D8XNB7"/>
<sequence>MNSKVGFRGIIFTLPLPLHHHICNLPLPLHPHIFTLPLPLTSAHFPSYSSLPTLLFVQSSSQRTLAASLHKKEEKKEILSYSRKYLNASSHKMNNILFPSPCPIFN</sequence>
<dbReference type="EMBL" id="HBUF01340976">
    <property type="protein sequence ID" value="CAG6703370.1"/>
    <property type="molecule type" value="Transcribed_RNA"/>
</dbReference>
<dbReference type="EMBL" id="HBUF01340977">
    <property type="protein sequence ID" value="CAG6703375.1"/>
    <property type="molecule type" value="Transcribed_RNA"/>
</dbReference>